<feature type="domain" description="4Fe-4S His(Cys)3-ligated-type" evidence="15">
    <location>
        <begin position="101"/>
        <end position="140"/>
    </location>
</feature>
<feature type="domain" description="4Fe-4S Mo/W bis-MGD-type" evidence="14">
    <location>
        <begin position="239"/>
        <end position="295"/>
    </location>
</feature>
<dbReference type="SUPFAM" id="SSF54292">
    <property type="entry name" value="2Fe-2S ferredoxin-like"/>
    <property type="match status" value="1"/>
</dbReference>
<proteinExistence type="inferred from homology"/>
<evidence type="ECO:0000259" key="14">
    <source>
        <dbReference type="PROSITE" id="PS51669"/>
    </source>
</evidence>
<evidence type="ECO:0000256" key="1">
    <source>
        <dbReference type="ARBA" id="ARBA00001966"/>
    </source>
</evidence>
<dbReference type="Gene3D" id="2.20.25.90">
    <property type="entry name" value="ADC-like domains"/>
    <property type="match status" value="1"/>
</dbReference>
<dbReference type="PROSITE" id="PS51085">
    <property type="entry name" value="2FE2S_FER_2"/>
    <property type="match status" value="1"/>
</dbReference>
<comment type="catalytic activity">
    <reaction evidence="11 12">
        <text>a quinone + NADH + 5 H(+)(in) = a quinol + NAD(+) + 4 H(+)(out)</text>
        <dbReference type="Rhea" id="RHEA:57888"/>
        <dbReference type="ChEBI" id="CHEBI:15378"/>
        <dbReference type="ChEBI" id="CHEBI:24646"/>
        <dbReference type="ChEBI" id="CHEBI:57540"/>
        <dbReference type="ChEBI" id="CHEBI:57945"/>
        <dbReference type="ChEBI" id="CHEBI:132124"/>
    </reaction>
</comment>
<sequence>MTTAPEKNQDLPPVPEGHVRLTIDGVDVIAPKGELLIRTAERLGTVIPRFCDHPLLEPAGACRQCLVEVEMGGRPMPKPQASCTMTVADGMVVKTQLTSPVADKAQQGVMELLLINHPLDCPICDKGGECPLQNQALKHGRTDSRFEEKKRTFVKPIPISTQVLLDRERCVLCQRCTRFSEQIAGDPFIDLLERGAMQQIGVADDKPFQSYFSGNTIQICPVGALTSAAYRFRSRPFDLVSKPGVCEHCAGGCATRVDTRRGKVQRRLAGEDPEVNEEWLCDKGRFAFTYATQPDRITRPLVRDAETGELRESSWTEALRVAAEGLAKARDNGGVGVLPGGRLTVEDAYAYSKFARVALRTNDIDFRSRPHSAEELDFLAARVVGTTPDNGVTYQGIEQAPAVLCVALEPEEEAGILFLRLRKAVRKNKTKVFHLGQYTTSSVRKSFGQLLACTPGAEAAAVDALGTHADGADVREALGSDNAVILVGVRAAEVPGLFSAVTRLAETTGAKLAWIPRRAGERGAVEVGAVPTLLPGGRPVTDAAARAEVELAWGLESGALPATPGRDLDGILNAALIGDLSALVVGGVDPDDLPDPALAEKVLDRVGFLVSLELRESAVTARADVVLPVAAAVERGGSYLNWEGRRRSFEPGLEVPNVVPDCRVLDTLAVEMDADLFTQTPAAAAGDLARLGEYRGARPAAPSVASNGASKADGGRMVLASWTRMLDNGRLQDGEPNLAGTARPVVARLSAESAAKLGATDGTEVTVRTERGAITLPLAVADLPDGVVWLPGNSGSSTVRRTLGAGHGAVVTVTVADGGNA</sequence>
<dbReference type="STRING" id="211114.SAMN04489726_5217"/>
<dbReference type="CDD" id="cd00207">
    <property type="entry name" value="fer2"/>
    <property type="match status" value="1"/>
</dbReference>
<dbReference type="InterPro" id="IPR050123">
    <property type="entry name" value="Prok_molybdopt-oxidoreductase"/>
</dbReference>
<dbReference type="Pfam" id="PF13510">
    <property type="entry name" value="Fer2_4"/>
    <property type="match status" value="1"/>
</dbReference>
<dbReference type="EMBL" id="LT629701">
    <property type="protein sequence ID" value="SDN15460.1"/>
    <property type="molecule type" value="Genomic_DNA"/>
</dbReference>
<dbReference type="PROSITE" id="PS51669">
    <property type="entry name" value="4FE4S_MOW_BIS_MGD"/>
    <property type="match status" value="1"/>
</dbReference>
<dbReference type="Pfam" id="PF22151">
    <property type="entry name" value="Fer4_NDSU1"/>
    <property type="match status" value="1"/>
</dbReference>
<comment type="cofactor">
    <cofactor evidence="1 12">
        <name>[4Fe-4S] cluster</name>
        <dbReference type="ChEBI" id="CHEBI:49883"/>
    </cofactor>
</comment>
<evidence type="ECO:0000256" key="5">
    <source>
        <dbReference type="ARBA" id="ARBA00022719"/>
    </source>
</evidence>
<evidence type="ECO:0000256" key="12">
    <source>
        <dbReference type="RuleBase" id="RU003525"/>
    </source>
</evidence>
<dbReference type="GO" id="GO:0043546">
    <property type="term" value="F:molybdopterin cofactor binding"/>
    <property type="evidence" value="ECO:0007669"/>
    <property type="project" value="InterPro"/>
</dbReference>
<keyword evidence="7 12" id="KW-1278">Translocase</keyword>
<name>A0A1G9Z2B3_ALLAB</name>
<accession>A0A1G9Z2B3</accession>
<dbReference type="InterPro" id="IPR009010">
    <property type="entry name" value="Asp_de-COase-like_dom_sf"/>
</dbReference>
<keyword evidence="9 12" id="KW-0411">Iron-sulfur</keyword>
<evidence type="ECO:0000259" key="13">
    <source>
        <dbReference type="PROSITE" id="PS51085"/>
    </source>
</evidence>
<dbReference type="PROSITE" id="PS51839">
    <property type="entry name" value="4FE4S_HC3"/>
    <property type="match status" value="1"/>
</dbReference>
<dbReference type="FunFam" id="3.30.70.20:FF:000016">
    <property type="entry name" value="NADH-quinone oxidoreductase"/>
    <property type="match status" value="1"/>
</dbReference>
<evidence type="ECO:0000256" key="11">
    <source>
        <dbReference type="ARBA" id="ARBA00047712"/>
    </source>
</evidence>
<dbReference type="InterPro" id="IPR054351">
    <property type="entry name" value="NADH_UbQ_OxRdtase_ferredoxin"/>
</dbReference>
<dbReference type="eggNOG" id="COG1034">
    <property type="taxonomic scope" value="Bacteria"/>
</dbReference>
<dbReference type="InterPro" id="IPR036010">
    <property type="entry name" value="2Fe-2S_ferredoxin-like_sf"/>
</dbReference>
<dbReference type="InterPro" id="IPR000283">
    <property type="entry name" value="NADH_UbQ_OxRdtase_75kDa_su_CS"/>
</dbReference>
<dbReference type="GO" id="GO:0003954">
    <property type="term" value="F:NADH dehydrogenase activity"/>
    <property type="evidence" value="ECO:0007669"/>
    <property type="project" value="TreeGrafter"/>
</dbReference>
<dbReference type="Pfam" id="PF01568">
    <property type="entry name" value="Molydop_binding"/>
    <property type="match status" value="1"/>
</dbReference>
<keyword evidence="8 12" id="KW-0408">Iron</keyword>
<dbReference type="SUPFAM" id="SSF54862">
    <property type="entry name" value="4Fe-4S ferredoxins"/>
    <property type="match status" value="1"/>
</dbReference>
<comment type="similarity">
    <text evidence="2 12">Belongs to the complex I 75 kDa subunit family.</text>
</comment>
<dbReference type="InterPro" id="IPR019574">
    <property type="entry name" value="NADH_UbQ_OxRdtase_Gsu_4Fe4S-bd"/>
</dbReference>
<organism evidence="16 17">
    <name type="scientific">Allokutzneria albata</name>
    <name type="common">Kibdelosporangium albatum</name>
    <dbReference type="NCBI Taxonomy" id="211114"/>
    <lineage>
        <taxon>Bacteria</taxon>
        <taxon>Bacillati</taxon>
        <taxon>Actinomycetota</taxon>
        <taxon>Actinomycetes</taxon>
        <taxon>Pseudonocardiales</taxon>
        <taxon>Pseudonocardiaceae</taxon>
        <taxon>Allokutzneria</taxon>
    </lineage>
</organism>
<evidence type="ECO:0000256" key="4">
    <source>
        <dbReference type="ARBA" id="ARBA00022714"/>
    </source>
</evidence>
<dbReference type="Pfam" id="PF10588">
    <property type="entry name" value="NADH-G_4Fe-4S_3"/>
    <property type="match status" value="1"/>
</dbReference>
<dbReference type="PROSITE" id="PS00641">
    <property type="entry name" value="COMPLEX1_75K_1"/>
    <property type="match status" value="1"/>
</dbReference>
<dbReference type="GO" id="GO:0051539">
    <property type="term" value="F:4 iron, 4 sulfur cluster binding"/>
    <property type="evidence" value="ECO:0007669"/>
    <property type="project" value="UniProtKB-KW"/>
</dbReference>
<dbReference type="SMART" id="SM00926">
    <property type="entry name" value="Molybdop_Fe4S4"/>
    <property type="match status" value="1"/>
</dbReference>
<dbReference type="Pfam" id="PF22117">
    <property type="entry name" value="Fer4_Nqo3"/>
    <property type="match status" value="1"/>
</dbReference>
<dbReference type="GO" id="GO:0016020">
    <property type="term" value="C:membrane"/>
    <property type="evidence" value="ECO:0007669"/>
    <property type="project" value="InterPro"/>
</dbReference>
<dbReference type="RefSeq" id="WP_030427331.1">
    <property type="nucleotide sequence ID" value="NZ_JOEF01000002.1"/>
</dbReference>
<reference evidence="16 17" key="1">
    <citation type="submission" date="2016-10" db="EMBL/GenBank/DDBJ databases">
        <authorList>
            <person name="de Groot N.N."/>
        </authorList>
    </citation>
    <scope>NUCLEOTIDE SEQUENCE [LARGE SCALE GENOMIC DNA]</scope>
    <source>
        <strain evidence="16 17">DSM 44149</strain>
    </source>
</reference>
<protein>
    <recommendedName>
        <fullName evidence="12">NADH-quinone oxidoreductase</fullName>
        <ecNumber evidence="12">7.1.1.-</ecNumber>
    </recommendedName>
</protein>
<dbReference type="PROSITE" id="PS00643">
    <property type="entry name" value="COMPLEX1_75K_3"/>
    <property type="match status" value="1"/>
</dbReference>
<evidence type="ECO:0000256" key="8">
    <source>
        <dbReference type="ARBA" id="ARBA00023004"/>
    </source>
</evidence>
<dbReference type="Gene3D" id="3.10.20.740">
    <property type="match status" value="1"/>
</dbReference>
<keyword evidence="6 12" id="KW-0479">Metal-binding</keyword>
<dbReference type="InterPro" id="IPR001041">
    <property type="entry name" value="2Fe-2S_ferredoxin-type"/>
</dbReference>
<dbReference type="NCBIfam" id="TIGR01973">
    <property type="entry name" value="NuoG"/>
    <property type="match status" value="1"/>
</dbReference>
<evidence type="ECO:0000256" key="7">
    <source>
        <dbReference type="ARBA" id="ARBA00022967"/>
    </source>
</evidence>
<evidence type="ECO:0000256" key="3">
    <source>
        <dbReference type="ARBA" id="ARBA00022485"/>
    </source>
</evidence>
<dbReference type="GO" id="GO:0048038">
    <property type="term" value="F:quinone binding"/>
    <property type="evidence" value="ECO:0007669"/>
    <property type="project" value="UniProtKB-UniRule"/>
</dbReference>
<comment type="cofactor">
    <cofactor evidence="12">
        <name>[2Fe-2S] cluster</name>
        <dbReference type="ChEBI" id="CHEBI:190135"/>
    </cofactor>
    <text evidence="12">Binds 1 [2Fe-2S] cluster per subunit.</text>
</comment>
<dbReference type="GO" id="GO:0051537">
    <property type="term" value="F:2 iron, 2 sulfur cluster binding"/>
    <property type="evidence" value="ECO:0007669"/>
    <property type="project" value="UniProtKB-UniRule"/>
</dbReference>
<dbReference type="SUPFAM" id="SSF50692">
    <property type="entry name" value="ADC-like"/>
    <property type="match status" value="1"/>
</dbReference>
<dbReference type="OrthoDB" id="9810782at2"/>
<dbReference type="GO" id="GO:0046872">
    <property type="term" value="F:metal ion binding"/>
    <property type="evidence" value="ECO:0007669"/>
    <property type="project" value="UniProtKB-UniRule"/>
</dbReference>
<dbReference type="InterPro" id="IPR006657">
    <property type="entry name" value="MoPterin_dinucl-bd_dom"/>
</dbReference>
<evidence type="ECO:0000256" key="9">
    <source>
        <dbReference type="ARBA" id="ARBA00023014"/>
    </source>
</evidence>
<dbReference type="EC" id="7.1.1.-" evidence="12"/>
<evidence type="ECO:0000256" key="2">
    <source>
        <dbReference type="ARBA" id="ARBA00005404"/>
    </source>
</evidence>
<dbReference type="Pfam" id="PF00384">
    <property type="entry name" value="Molybdopterin"/>
    <property type="match status" value="1"/>
</dbReference>
<comment type="function">
    <text evidence="12">NDH-1 shuttles electrons from NADH, via FMN and iron-sulfur (Fe-S) centers, to quinones in the respiratory chain. Couples the redox reaction to proton translocation (for every two electrons transferred, four hydrogen ions are translocated across the cytoplasmic membrane), and thus conserves the redox energy in a proton gradient.</text>
</comment>
<dbReference type="SUPFAM" id="SSF53706">
    <property type="entry name" value="Formate dehydrogenase/DMSO reductase, domains 1-3"/>
    <property type="match status" value="1"/>
</dbReference>
<dbReference type="FunFam" id="3.10.20.740:FF:000001">
    <property type="entry name" value="NADH-quinone oxidoreductase subunit G"/>
    <property type="match status" value="1"/>
</dbReference>
<dbReference type="GO" id="GO:0042773">
    <property type="term" value="P:ATP synthesis coupled electron transport"/>
    <property type="evidence" value="ECO:0007669"/>
    <property type="project" value="InterPro"/>
</dbReference>
<dbReference type="PROSITE" id="PS00642">
    <property type="entry name" value="COMPLEX1_75K_2"/>
    <property type="match status" value="1"/>
</dbReference>
<keyword evidence="5 12" id="KW-0874">Quinone</keyword>
<feature type="domain" description="2Fe-2S ferredoxin-type" evidence="13">
    <location>
        <begin position="17"/>
        <end position="99"/>
    </location>
</feature>
<keyword evidence="10 12" id="KW-0520">NAD</keyword>
<dbReference type="CDD" id="cd02788">
    <property type="entry name" value="MopB_CT_NDH-1_NuoG2-N7"/>
    <property type="match status" value="1"/>
</dbReference>
<gene>
    <name evidence="16" type="ORF">SAMN04489726_5217</name>
</gene>
<dbReference type="InterPro" id="IPR006656">
    <property type="entry name" value="Mopterin_OxRdtase"/>
</dbReference>
<evidence type="ECO:0000256" key="6">
    <source>
        <dbReference type="ARBA" id="ARBA00022723"/>
    </source>
</evidence>
<dbReference type="PANTHER" id="PTHR43105">
    <property type="entry name" value="RESPIRATORY NITRATE REDUCTASE"/>
    <property type="match status" value="1"/>
</dbReference>
<dbReference type="Gene3D" id="3.40.50.740">
    <property type="match status" value="2"/>
</dbReference>
<dbReference type="InterPro" id="IPR010228">
    <property type="entry name" value="NADH_UbQ_OxRdtase_Gsu"/>
</dbReference>
<dbReference type="PANTHER" id="PTHR43105:SF12">
    <property type="entry name" value="NADH-QUINONE OXIDOREDUCTASE SUBUNIT G"/>
    <property type="match status" value="1"/>
</dbReference>
<dbReference type="NCBIfam" id="NF005895">
    <property type="entry name" value="PRK07860.1"/>
    <property type="match status" value="1"/>
</dbReference>
<dbReference type="Gene3D" id="3.40.228.10">
    <property type="entry name" value="Dimethylsulfoxide Reductase, domain 2"/>
    <property type="match status" value="1"/>
</dbReference>
<keyword evidence="3 12" id="KW-0004">4Fe-4S</keyword>
<dbReference type="Proteomes" id="UP000183376">
    <property type="component" value="Chromosome I"/>
</dbReference>
<keyword evidence="17" id="KW-1185">Reference proteome</keyword>
<dbReference type="InterPro" id="IPR006963">
    <property type="entry name" value="Mopterin_OxRdtase_4Fe-4S_dom"/>
</dbReference>
<evidence type="ECO:0000259" key="15">
    <source>
        <dbReference type="PROSITE" id="PS51839"/>
    </source>
</evidence>
<dbReference type="GO" id="GO:0008137">
    <property type="term" value="F:NADH dehydrogenase (ubiquinone) activity"/>
    <property type="evidence" value="ECO:0007669"/>
    <property type="project" value="UniProtKB-UniRule"/>
</dbReference>
<keyword evidence="4 12" id="KW-0001">2Fe-2S</keyword>
<dbReference type="AlphaFoldDB" id="A0A1G9Z2B3"/>
<dbReference type="SMART" id="SM00929">
    <property type="entry name" value="NADH-G_4Fe-4S_3"/>
    <property type="match status" value="1"/>
</dbReference>
<evidence type="ECO:0000313" key="17">
    <source>
        <dbReference type="Proteomes" id="UP000183376"/>
    </source>
</evidence>
<evidence type="ECO:0000313" key="16">
    <source>
        <dbReference type="EMBL" id="SDN15460.1"/>
    </source>
</evidence>
<dbReference type="Gene3D" id="3.30.70.20">
    <property type="match status" value="1"/>
</dbReference>
<evidence type="ECO:0000256" key="10">
    <source>
        <dbReference type="ARBA" id="ARBA00023027"/>
    </source>
</evidence>